<reference evidence="2" key="1">
    <citation type="submission" date="2021-03" db="EMBL/GenBank/DDBJ databases">
        <authorList>
            <person name="Bekaert M."/>
        </authorList>
    </citation>
    <scope>NUCLEOTIDE SEQUENCE</scope>
</reference>
<evidence type="ECO:0000313" key="3">
    <source>
        <dbReference type="Proteomes" id="UP000683360"/>
    </source>
</evidence>
<dbReference type="AlphaFoldDB" id="A0A8S3U1K8"/>
<proteinExistence type="predicted"/>
<keyword evidence="1" id="KW-0175">Coiled coil</keyword>
<feature type="coiled-coil region" evidence="1">
    <location>
        <begin position="115"/>
        <end position="142"/>
    </location>
</feature>
<dbReference type="Proteomes" id="UP000683360">
    <property type="component" value="Unassembled WGS sequence"/>
</dbReference>
<name>A0A8S3U1K8_MYTED</name>
<organism evidence="2 3">
    <name type="scientific">Mytilus edulis</name>
    <name type="common">Blue mussel</name>
    <dbReference type="NCBI Taxonomy" id="6550"/>
    <lineage>
        <taxon>Eukaryota</taxon>
        <taxon>Metazoa</taxon>
        <taxon>Spiralia</taxon>
        <taxon>Lophotrochozoa</taxon>
        <taxon>Mollusca</taxon>
        <taxon>Bivalvia</taxon>
        <taxon>Autobranchia</taxon>
        <taxon>Pteriomorphia</taxon>
        <taxon>Mytilida</taxon>
        <taxon>Mytiloidea</taxon>
        <taxon>Mytilidae</taxon>
        <taxon>Mytilinae</taxon>
        <taxon>Mytilus</taxon>
    </lineage>
</organism>
<dbReference type="EMBL" id="CAJPWZ010002388">
    <property type="protein sequence ID" value="CAG2237421.1"/>
    <property type="molecule type" value="Genomic_DNA"/>
</dbReference>
<accession>A0A8S3U1K8</accession>
<dbReference type="OrthoDB" id="6046813at2759"/>
<evidence type="ECO:0000313" key="2">
    <source>
        <dbReference type="EMBL" id="CAG2237421.1"/>
    </source>
</evidence>
<keyword evidence="3" id="KW-1185">Reference proteome</keyword>
<evidence type="ECO:0000256" key="1">
    <source>
        <dbReference type="SAM" id="Coils"/>
    </source>
</evidence>
<gene>
    <name evidence="2" type="ORF">MEDL_49871</name>
</gene>
<comment type="caution">
    <text evidence="2">The sequence shown here is derived from an EMBL/GenBank/DDBJ whole genome shotgun (WGS) entry which is preliminary data.</text>
</comment>
<protein>
    <submittedName>
        <fullName evidence="2">Uncharacterized protein</fullName>
    </submittedName>
</protein>
<sequence>MVKELNFCHNKINRSWHPVNLFHVDLSFKVYRNKKFSQYCGEKTKIEKSKESVEKDINSILQLLGKIVNNKSQNIKRGEQEHESIKEFIVKIRNEIDKHLTHLEKKICNEADTILNEEKSKATDLIAEIEEKQKNLKKMQDQLHTVIPHASNSNHF</sequence>